<evidence type="ECO:0000313" key="3">
    <source>
        <dbReference type="EMBL" id="GAA4336591.1"/>
    </source>
</evidence>
<feature type="chain" id="PRO_5045121662" evidence="2">
    <location>
        <begin position="24"/>
        <end position="325"/>
    </location>
</feature>
<evidence type="ECO:0000313" key="4">
    <source>
        <dbReference type="Proteomes" id="UP001501671"/>
    </source>
</evidence>
<comment type="caution">
    <text evidence="3">The sequence shown here is derived from an EMBL/GenBank/DDBJ whole genome shotgun (WGS) entry which is preliminary data.</text>
</comment>
<dbReference type="InterPro" id="IPR042100">
    <property type="entry name" value="Bug_dom1"/>
</dbReference>
<keyword evidence="2" id="KW-0732">Signal</keyword>
<evidence type="ECO:0000256" key="1">
    <source>
        <dbReference type="ARBA" id="ARBA00006987"/>
    </source>
</evidence>
<evidence type="ECO:0000256" key="2">
    <source>
        <dbReference type="SAM" id="SignalP"/>
    </source>
</evidence>
<comment type="similarity">
    <text evidence="1">Belongs to the UPF0065 (bug) family.</text>
</comment>
<dbReference type="Proteomes" id="UP001501671">
    <property type="component" value="Unassembled WGS sequence"/>
</dbReference>
<dbReference type="Gene3D" id="3.40.190.150">
    <property type="entry name" value="Bordetella uptake gene, domain 1"/>
    <property type="match status" value="1"/>
</dbReference>
<name>A0ABP8HAK8_9BURK</name>
<dbReference type="SUPFAM" id="SSF53850">
    <property type="entry name" value="Periplasmic binding protein-like II"/>
    <property type="match status" value="1"/>
</dbReference>
<dbReference type="PANTHER" id="PTHR42928">
    <property type="entry name" value="TRICARBOXYLATE-BINDING PROTEIN"/>
    <property type="match status" value="1"/>
</dbReference>
<feature type="signal peptide" evidence="2">
    <location>
        <begin position="1"/>
        <end position="23"/>
    </location>
</feature>
<dbReference type="EMBL" id="BAABFO010000015">
    <property type="protein sequence ID" value="GAA4336591.1"/>
    <property type="molecule type" value="Genomic_DNA"/>
</dbReference>
<dbReference type="PIRSF" id="PIRSF017082">
    <property type="entry name" value="YflP"/>
    <property type="match status" value="1"/>
</dbReference>
<proteinExistence type="inferred from homology"/>
<reference evidence="4" key="1">
    <citation type="journal article" date="2019" name="Int. J. Syst. Evol. Microbiol.">
        <title>The Global Catalogue of Microorganisms (GCM) 10K type strain sequencing project: providing services to taxonomists for standard genome sequencing and annotation.</title>
        <authorList>
            <consortium name="The Broad Institute Genomics Platform"/>
            <consortium name="The Broad Institute Genome Sequencing Center for Infectious Disease"/>
            <person name="Wu L."/>
            <person name="Ma J."/>
        </authorList>
    </citation>
    <scope>NUCLEOTIDE SEQUENCE [LARGE SCALE GENOMIC DNA]</scope>
    <source>
        <strain evidence="4">JCM 17666</strain>
    </source>
</reference>
<protein>
    <submittedName>
        <fullName evidence="3">Tripartite tricarboxylate transporter substrate binding protein BugD</fullName>
    </submittedName>
</protein>
<dbReference type="Gene3D" id="3.40.190.10">
    <property type="entry name" value="Periplasmic binding protein-like II"/>
    <property type="match status" value="1"/>
</dbReference>
<accession>A0ABP8HAK8</accession>
<sequence>MRKLLCAFAAALTLAGAAAPAAAKYPDKPITLILPFAVGGPTDLIARLIASGMSDDLGQQVVVKNIGGAGGVIGSGEVAKAAPDGYTLLFHHIGMATAPALYPDLKFDPLKDFSYVGLIAEGPAAIVARKDLPPNTLGELVAYMKKNQPDVTMVNGGVGGASYLCAILFSHFIGTKVTYVPYKGMGPALIDVLGGQADTACDLTTSFAGYLDAGKLKGYALAAPQRMDLVRQLPTTEEAGLPGFHFSVWFGMYAPKHTPDDVIATVNASLKKVLRGPGIAKKMNEMGVVIVPQEQITPRALQERLTKEVALWTPLINEALAGAAK</sequence>
<dbReference type="Pfam" id="PF03401">
    <property type="entry name" value="TctC"/>
    <property type="match status" value="1"/>
</dbReference>
<keyword evidence="4" id="KW-1185">Reference proteome</keyword>
<dbReference type="InterPro" id="IPR005064">
    <property type="entry name" value="BUG"/>
</dbReference>
<organism evidence="3 4">
    <name type="scientific">Pigmentiphaga soli</name>
    <dbReference type="NCBI Taxonomy" id="1007095"/>
    <lineage>
        <taxon>Bacteria</taxon>
        <taxon>Pseudomonadati</taxon>
        <taxon>Pseudomonadota</taxon>
        <taxon>Betaproteobacteria</taxon>
        <taxon>Burkholderiales</taxon>
        <taxon>Alcaligenaceae</taxon>
        <taxon>Pigmentiphaga</taxon>
    </lineage>
</organism>
<dbReference type="PANTHER" id="PTHR42928:SF5">
    <property type="entry name" value="BLR1237 PROTEIN"/>
    <property type="match status" value="1"/>
</dbReference>
<gene>
    <name evidence="3" type="ORF">GCM10023144_31140</name>
</gene>
<dbReference type="RefSeq" id="WP_345250781.1">
    <property type="nucleotide sequence ID" value="NZ_BAABFO010000015.1"/>
</dbReference>